<keyword evidence="3" id="KW-0805">Transcription regulation</keyword>
<evidence type="ECO:0000259" key="8">
    <source>
        <dbReference type="PROSITE" id="PS50110"/>
    </source>
</evidence>
<dbReference type="InterPro" id="IPR001867">
    <property type="entry name" value="OmpR/PhoB-type_DNA-bd"/>
</dbReference>
<evidence type="ECO:0000256" key="1">
    <source>
        <dbReference type="ARBA" id="ARBA00022553"/>
    </source>
</evidence>
<dbReference type="PROSITE" id="PS50110">
    <property type="entry name" value="RESPONSE_REGULATORY"/>
    <property type="match status" value="1"/>
</dbReference>
<reference evidence="11" key="1">
    <citation type="submission" date="2017-06" db="EMBL/GenBank/DDBJ databases">
        <authorList>
            <person name="Varghese N."/>
            <person name="Submissions S."/>
        </authorList>
    </citation>
    <scope>NUCLEOTIDE SEQUENCE [LARGE SCALE GENOMIC DNA]</scope>
    <source>
        <strain evidence="11">JAD2</strain>
    </source>
</reference>
<evidence type="ECO:0000256" key="5">
    <source>
        <dbReference type="ARBA" id="ARBA00023163"/>
    </source>
</evidence>
<dbReference type="GO" id="GO:0005829">
    <property type="term" value="C:cytosol"/>
    <property type="evidence" value="ECO:0007669"/>
    <property type="project" value="TreeGrafter"/>
</dbReference>
<evidence type="ECO:0000256" key="4">
    <source>
        <dbReference type="ARBA" id="ARBA00023125"/>
    </source>
</evidence>
<proteinExistence type="predicted"/>
<dbReference type="Gene3D" id="6.10.250.690">
    <property type="match status" value="1"/>
</dbReference>
<dbReference type="GO" id="GO:0000156">
    <property type="term" value="F:phosphorelay response regulator activity"/>
    <property type="evidence" value="ECO:0007669"/>
    <property type="project" value="TreeGrafter"/>
</dbReference>
<dbReference type="Gene3D" id="1.10.10.10">
    <property type="entry name" value="Winged helix-like DNA-binding domain superfamily/Winged helix DNA-binding domain"/>
    <property type="match status" value="1"/>
</dbReference>
<dbReference type="InParanoid" id="A0A212QWM6"/>
<gene>
    <name evidence="10" type="ORF">SAMN02746019_00007480</name>
</gene>
<dbReference type="SMART" id="SM00862">
    <property type="entry name" value="Trans_reg_C"/>
    <property type="match status" value="1"/>
</dbReference>
<dbReference type="InterPro" id="IPR036388">
    <property type="entry name" value="WH-like_DNA-bd_sf"/>
</dbReference>
<feature type="domain" description="OmpR/PhoB-type" evidence="9">
    <location>
        <begin position="138"/>
        <end position="238"/>
    </location>
</feature>
<keyword evidence="1 6" id="KW-0597">Phosphoprotein</keyword>
<evidence type="ECO:0000256" key="7">
    <source>
        <dbReference type="PROSITE-ProRule" id="PRU01091"/>
    </source>
</evidence>
<evidence type="ECO:0000256" key="2">
    <source>
        <dbReference type="ARBA" id="ARBA00023012"/>
    </source>
</evidence>
<dbReference type="FunFam" id="3.40.50.2300:FF:000001">
    <property type="entry name" value="DNA-binding response regulator PhoB"/>
    <property type="match status" value="1"/>
</dbReference>
<dbReference type="InterPro" id="IPR016032">
    <property type="entry name" value="Sig_transdc_resp-reg_C-effctor"/>
</dbReference>
<dbReference type="InterPro" id="IPR039420">
    <property type="entry name" value="WalR-like"/>
</dbReference>
<keyword evidence="11" id="KW-1185">Reference proteome</keyword>
<dbReference type="EMBL" id="FYEK01000027">
    <property type="protein sequence ID" value="SNB63948.1"/>
    <property type="molecule type" value="Genomic_DNA"/>
</dbReference>
<dbReference type="RefSeq" id="WP_088571002.1">
    <property type="nucleotide sequence ID" value="NZ_FYEK01000027.1"/>
</dbReference>
<dbReference type="SUPFAM" id="SSF46894">
    <property type="entry name" value="C-terminal effector domain of the bipartite response regulators"/>
    <property type="match status" value="1"/>
</dbReference>
<dbReference type="PROSITE" id="PS51755">
    <property type="entry name" value="OMPR_PHOB"/>
    <property type="match status" value="1"/>
</dbReference>
<evidence type="ECO:0000313" key="10">
    <source>
        <dbReference type="EMBL" id="SNB63948.1"/>
    </source>
</evidence>
<feature type="modified residue" description="4-aspartylphosphate" evidence="6">
    <location>
        <position position="64"/>
    </location>
</feature>
<evidence type="ECO:0000256" key="6">
    <source>
        <dbReference type="PROSITE-ProRule" id="PRU00169"/>
    </source>
</evidence>
<protein>
    <submittedName>
        <fullName evidence="10">Two-component system, OmpR family, KDP operon response regulator KdpE</fullName>
    </submittedName>
</protein>
<evidence type="ECO:0000259" key="9">
    <source>
        <dbReference type="PROSITE" id="PS51755"/>
    </source>
</evidence>
<dbReference type="PANTHER" id="PTHR48111:SF50">
    <property type="entry name" value="KDP OPERON TRANSCRIPTIONAL REGULATORY PROTEIN KDPE"/>
    <property type="match status" value="1"/>
</dbReference>
<name>A0A212QWM6_9CHLR</name>
<dbReference type="SMART" id="SM00448">
    <property type="entry name" value="REC"/>
    <property type="match status" value="1"/>
</dbReference>
<dbReference type="GO" id="GO:0032993">
    <property type="term" value="C:protein-DNA complex"/>
    <property type="evidence" value="ECO:0007669"/>
    <property type="project" value="TreeGrafter"/>
</dbReference>
<keyword evidence="4 7" id="KW-0238">DNA-binding</keyword>
<dbReference type="CDD" id="cd00383">
    <property type="entry name" value="trans_reg_C"/>
    <property type="match status" value="1"/>
</dbReference>
<evidence type="ECO:0000256" key="3">
    <source>
        <dbReference type="ARBA" id="ARBA00023015"/>
    </source>
</evidence>
<dbReference type="PANTHER" id="PTHR48111">
    <property type="entry name" value="REGULATOR OF RPOS"/>
    <property type="match status" value="1"/>
</dbReference>
<dbReference type="GO" id="GO:0006355">
    <property type="term" value="P:regulation of DNA-templated transcription"/>
    <property type="evidence" value="ECO:0007669"/>
    <property type="project" value="InterPro"/>
</dbReference>
<feature type="DNA-binding region" description="OmpR/PhoB-type" evidence="7">
    <location>
        <begin position="138"/>
        <end position="238"/>
    </location>
</feature>
<dbReference type="AlphaFoldDB" id="A0A212QWM6"/>
<keyword evidence="2" id="KW-0902">Two-component regulatory system</keyword>
<dbReference type="Pfam" id="PF00486">
    <property type="entry name" value="Trans_reg_C"/>
    <property type="match status" value="1"/>
</dbReference>
<keyword evidence="5" id="KW-0804">Transcription</keyword>
<sequence length="256" mass="29487">MVQAPVRPEARERRRILIVDDEARVRQFVRMNLELEGFEVFEASNGLEALEKVKELLPDLVILDVMMPELDGFETLAMIREVSSVPVIMLTVRADEADKVRGLELGADDYVTKPFSPRELISRIKAVLRRVDTPATAGGAVQIDDYLTIDFNRRVVIAGGKEIKLRPTEWRLLYHLVNNAGRTLSHESLLAKVWGYEYRDETHYLRLYINYLRQKIEPDPSRPRYILTERGVGYRFVDFRGGELERLKRQAADASS</sequence>
<dbReference type="OrthoDB" id="9790454at2"/>
<dbReference type="GO" id="GO:0000976">
    <property type="term" value="F:transcription cis-regulatory region binding"/>
    <property type="evidence" value="ECO:0007669"/>
    <property type="project" value="TreeGrafter"/>
</dbReference>
<evidence type="ECO:0000313" key="11">
    <source>
        <dbReference type="Proteomes" id="UP000197025"/>
    </source>
</evidence>
<dbReference type="InterPro" id="IPR001789">
    <property type="entry name" value="Sig_transdc_resp-reg_receiver"/>
</dbReference>
<dbReference type="Proteomes" id="UP000197025">
    <property type="component" value="Unassembled WGS sequence"/>
</dbReference>
<dbReference type="SUPFAM" id="SSF52172">
    <property type="entry name" value="CheY-like"/>
    <property type="match status" value="1"/>
</dbReference>
<dbReference type="Pfam" id="PF00072">
    <property type="entry name" value="Response_reg"/>
    <property type="match status" value="1"/>
</dbReference>
<dbReference type="InterPro" id="IPR011006">
    <property type="entry name" value="CheY-like_superfamily"/>
</dbReference>
<feature type="domain" description="Response regulatory" evidence="8">
    <location>
        <begin position="15"/>
        <end position="128"/>
    </location>
</feature>
<accession>A0A212QWM6</accession>
<dbReference type="Gene3D" id="3.40.50.2300">
    <property type="match status" value="1"/>
</dbReference>
<organism evidence="10 11">
    <name type="scientific">Thermoflexus hugenholtzii JAD2</name>
    <dbReference type="NCBI Taxonomy" id="877466"/>
    <lineage>
        <taxon>Bacteria</taxon>
        <taxon>Bacillati</taxon>
        <taxon>Chloroflexota</taxon>
        <taxon>Thermoflexia</taxon>
        <taxon>Thermoflexales</taxon>
        <taxon>Thermoflexaceae</taxon>
        <taxon>Thermoflexus</taxon>
    </lineage>
</organism>